<dbReference type="GO" id="GO:0033540">
    <property type="term" value="P:fatty acid beta-oxidation using acyl-CoA oxidase"/>
    <property type="evidence" value="ECO:0007669"/>
    <property type="project" value="TreeGrafter"/>
</dbReference>
<organism evidence="2 3">
    <name type="scientific">Bondarzewia mesenterica</name>
    <dbReference type="NCBI Taxonomy" id="1095465"/>
    <lineage>
        <taxon>Eukaryota</taxon>
        <taxon>Fungi</taxon>
        <taxon>Dikarya</taxon>
        <taxon>Basidiomycota</taxon>
        <taxon>Agaricomycotina</taxon>
        <taxon>Agaricomycetes</taxon>
        <taxon>Russulales</taxon>
        <taxon>Bondarzewiaceae</taxon>
        <taxon>Bondarzewia</taxon>
    </lineage>
</organism>
<dbReference type="PANTHER" id="PTHR10909:SF382">
    <property type="entry name" value="ACYL-COENZYME A OXIDASE"/>
    <property type="match status" value="1"/>
</dbReference>
<dbReference type="SUPFAM" id="SSF47203">
    <property type="entry name" value="Acyl-CoA dehydrogenase C-terminal domain-like"/>
    <property type="match status" value="1"/>
</dbReference>
<proteinExistence type="predicted"/>
<dbReference type="InterPro" id="IPR046373">
    <property type="entry name" value="Acyl-CoA_Oxase/DH_mid-dom_sf"/>
</dbReference>
<dbReference type="OrthoDB" id="538336at2759"/>
<dbReference type="GO" id="GO:0055088">
    <property type="term" value="P:lipid homeostasis"/>
    <property type="evidence" value="ECO:0007669"/>
    <property type="project" value="TreeGrafter"/>
</dbReference>
<evidence type="ECO:0000259" key="1">
    <source>
        <dbReference type="Pfam" id="PF22924"/>
    </source>
</evidence>
<dbReference type="InterPro" id="IPR055060">
    <property type="entry name" value="ACOX_C_alpha1"/>
</dbReference>
<feature type="domain" description="Acyl-CoA oxidase C-alpha1" evidence="1">
    <location>
        <begin position="259"/>
        <end position="383"/>
    </location>
</feature>
<sequence length="600" mass="65027">MNSSLQLAKSPLFQLRSAGRPLNERIRLTFERAKAVAHAYALTSDDVLNMTEKFWKMHTDPAAAVMDGAASVLLTLQYNLCAGTLAMFAVKQPDVNEVLQEVLSFEVSGQFLLTEVAHGLDAIHIETTATLLPNGDWDLNTPREQAAKYMPPTAPAGTPCVAVVFAKAIINGEDCGIRPFVVHIHDGKDMHPGVVSKLLPQRGGSRPVHHSITYFHHVRLPKTALLGSPEKPADPRATFFHGIFRVAVGTLAIGTFCVPVLQASAYIAGRYSMRRTVVDVDGGLKPIISFRTQKIPVLTALAQSVAIEAWMNKAIAMFRDTSLDGRVRHAIAAISKVVMIQHTMDAGLVLADRCGAQGLFEVNQITGMFSDMRGAVIAEGDLLGISIRLASELLLKRYAVPSTSDPTSLLAKHEAGMFEELRGLLAGMRHHRSADFDLYILPECLSLIQAIGHRMVYDAAVAANLDACLVDLYVASCVKLDSAWYVEKLGVSRRAQRDMENKAIDAVYPRLEEFLDKLALDPYITAPIFSEDRWERFVNSLPTFPPSRGFRDDSAAYAAAGHRLPAPAAGDDFGSGSGGLGLVLGAQAMSKGGDMAVSKL</sequence>
<dbReference type="Gene3D" id="1.20.140.10">
    <property type="entry name" value="Butyryl-CoA Dehydrogenase, subunit A, domain 3"/>
    <property type="match status" value="1"/>
</dbReference>
<protein>
    <recommendedName>
        <fullName evidence="1">Acyl-CoA oxidase C-alpha1 domain-containing protein</fullName>
    </recommendedName>
</protein>
<dbReference type="GO" id="GO:0071949">
    <property type="term" value="F:FAD binding"/>
    <property type="evidence" value="ECO:0007669"/>
    <property type="project" value="InterPro"/>
</dbReference>
<name>A0A4S4LVE4_9AGAM</name>
<dbReference type="Gene3D" id="2.40.110.10">
    <property type="entry name" value="Butyryl-CoA Dehydrogenase, subunit A, domain 2"/>
    <property type="match status" value="1"/>
</dbReference>
<keyword evidence="3" id="KW-1185">Reference proteome</keyword>
<gene>
    <name evidence="2" type="ORF">EW146_g4131</name>
</gene>
<dbReference type="Proteomes" id="UP000310158">
    <property type="component" value="Unassembled WGS sequence"/>
</dbReference>
<accession>A0A4S4LVE4</accession>
<evidence type="ECO:0000313" key="2">
    <source>
        <dbReference type="EMBL" id="THH16516.1"/>
    </source>
</evidence>
<evidence type="ECO:0000313" key="3">
    <source>
        <dbReference type="Proteomes" id="UP000310158"/>
    </source>
</evidence>
<dbReference type="AlphaFoldDB" id="A0A4S4LVE4"/>
<dbReference type="InterPro" id="IPR012258">
    <property type="entry name" value="Acyl-CoA_oxidase"/>
</dbReference>
<dbReference type="GO" id="GO:0005777">
    <property type="term" value="C:peroxisome"/>
    <property type="evidence" value="ECO:0007669"/>
    <property type="project" value="InterPro"/>
</dbReference>
<dbReference type="SUPFAM" id="SSF56645">
    <property type="entry name" value="Acyl-CoA dehydrogenase NM domain-like"/>
    <property type="match status" value="1"/>
</dbReference>
<dbReference type="GO" id="GO:0003997">
    <property type="term" value="F:acyl-CoA oxidase activity"/>
    <property type="evidence" value="ECO:0007669"/>
    <property type="project" value="InterPro"/>
</dbReference>
<reference evidence="2 3" key="1">
    <citation type="submission" date="2019-02" db="EMBL/GenBank/DDBJ databases">
        <title>Genome sequencing of the rare red list fungi Bondarzewia mesenterica.</title>
        <authorList>
            <person name="Buettner E."/>
            <person name="Kellner H."/>
        </authorList>
    </citation>
    <scope>NUCLEOTIDE SEQUENCE [LARGE SCALE GENOMIC DNA]</scope>
    <source>
        <strain evidence="2 3">DSM 108281</strain>
    </source>
</reference>
<dbReference type="InterPro" id="IPR009100">
    <property type="entry name" value="AcylCoA_DH/oxidase_NM_dom_sf"/>
</dbReference>
<dbReference type="InterPro" id="IPR036250">
    <property type="entry name" value="AcylCo_DH-like_C"/>
</dbReference>
<dbReference type="GO" id="GO:0005504">
    <property type="term" value="F:fatty acid binding"/>
    <property type="evidence" value="ECO:0007669"/>
    <property type="project" value="TreeGrafter"/>
</dbReference>
<dbReference type="PANTHER" id="PTHR10909">
    <property type="entry name" value="ELECTRON TRANSPORT OXIDOREDUCTASE"/>
    <property type="match status" value="1"/>
</dbReference>
<dbReference type="Pfam" id="PF22924">
    <property type="entry name" value="ACOX_C_alpha1"/>
    <property type="match status" value="1"/>
</dbReference>
<dbReference type="EMBL" id="SGPL01000154">
    <property type="protein sequence ID" value="THH16516.1"/>
    <property type="molecule type" value="Genomic_DNA"/>
</dbReference>
<comment type="caution">
    <text evidence="2">The sequence shown here is derived from an EMBL/GenBank/DDBJ whole genome shotgun (WGS) entry which is preliminary data.</text>
</comment>